<feature type="domain" description="Nudix hydrolase" evidence="7">
    <location>
        <begin position="6"/>
        <end position="186"/>
    </location>
</feature>
<evidence type="ECO:0000313" key="9">
    <source>
        <dbReference type="Proteomes" id="UP000467240"/>
    </source>
</evidence>
<keyword evidence="4" id="KW-0378">Hydrolase</keyword>
<gene>
    <name evidence="8" type="ORF">F8O01_07040</name>
</gene>
<evidence type="ECO:0000256" key="1">
    <source>
        <dbReference type="ARBA" id="ARBA00001936"/>
    </source>
</evidence>
<evidence type="ECO:0000259" key="7">
    <source>
        <dbReference type="PROSITE" id="PS51462"/>
    </source>
</evidence>
<keyword evidence="6" id="KW-0464">Manganese</keyword>
<dbReference type="PROSITE" id="PS51462">
    <property type="entry name" value="NUDIX"/>
    <property type="match status" value="1"/>
</dbReference>
<comment type="cofactor">
    <cofactor evidence="2">
        <name>Mg(2+)</name>
        <dbReference type="ChEBI" id="CHEBI:18420"/>
    </cofactor>
</comment>
<dbReference type="InterPro" id="IPR015797">
    <property type="entry name" value="NUDIX_hydrolase-like_dom_sf"/>
</dbReference>
<organism evidence="8 9">
    <name type="scientific">Pseudoclavibacter chungangensis</name>
    <dbReference type="NCBI Taxonomy" id="587635"/>
    <lineage>
        <taxon>Bacteria</taxon>
        <taxon>Bacillati</taxon>
        <taxon>Actinomycetota</taxon>
        <taxon>Actinomycetes</taxon>
        <taxon>Micrococcales</taxon>
        <taxon>Microbacteriaceae</taxon>
        <taxon>Pseudoclavibacter</taxon>
    </lineage>
</organism>
<dbReference type="CDD" id="cd18870">
    <property type="entry name" value="NUDIX_AcylCoAdiphos_Nudt19"/>
    <property type="match status" value="1"/>
</dbReference>
<name>A0A7J5BVW6_9MICO</name>
<dbReference type="InterPro" id="IPR039121">
    <property type="entry name" value="NUDT19"/>
</dbReference>
<dbReference type="PANTHER" id="PTHR12318">
    <property type="entry name" value="TESTOSTERONE-REGULATED PROTEIN RP2"/>
    <property type="match status" value="1"/>
</dbReference>
<evidence type="ECO:0000256" key="3">
    <source>
        <dbReference type="ARBA" id="ARBA00022723"/>
    </source>
</evidence>
<dbReference type="RefSeq" id="WP_158040170.1">
    <property type="nucleotide sequence ID" value="NZ_JACCFV010000001.1"/>
</dbReference>
<accession>A0A7J5BVW6</accession>
<keyword evidence="9" id="KW-1185">Reference proteome</keyword>
<dbReference type="AlphaFoldDB" id="A0A7J5BVW6"/>
<keyword evidence="5" id="KW-0460">Magnesium</keyword>
<dbReference type="GO" id="GO:0016818">
    <property type="term" value="F:hydrolase activity, acting on acid anhydrides, in phosphorus-containing anhydrides"/>
    <property type="evidence" value="ECO:0007669"/>
    <property type="project" value="InterPro"/>
</dbReference>
<sequence length="239" mass="25425">MSDAAPIRSAVTLMLVRASPLRVLMVRRGDVGAFAGALAFPGGVVDPDDASPEWLGVLDGAHGLDVDERARRVAVVRELYEETGLVFGHADPRRGPVGDDLRRVCLEGGLRLDVGSIRPVSRWVTPAGYPKRFDTRFYVAAVDGEPIVRADGLEIASLGWESPRDLVERAGGAGVNVMLPTLANLQRLAATGPEWGAWADAFERAPDPVEPTLRVREGGVRVVAIPAVAGSGPLELPID</sequence>
<evidence type="ECO:0000256" key="5">
    <source>
        <dbReference type="ARBA" id="ARBA00022842"/>
    </source>
</evidence>
<dbReference type="Proteomes" id="UP000467240">
    <property type="component" value="Unassembled WGS sequence"/>
</dbReference>
<comment type="caution">
    <text evidence="8">The sequence shown here is derived from an EMBL/GenBank/DDBJ whole genome shotgun (WGS) entry which is preliminary data.</text>
</comment>
<comment type="cofactor">
    <cofactor evidence="1">
        <name>Mn(2+)</name>
        <dbReference type="ChEBI" id="CHEBI:29035"/>
    </cofactor>
</comment>
<dbReference type="SUPFAM" id="SSF55811">
    <property type="entry name" value="Nudix"/>
    <property type="match status" value="1"/>
</dbReference>
<dbReference type="OrthoDB" id="7183442at2"/>
<dbReference type="GO" id="GO:0046872">
    <property type="term" value="F:metal ion binding"/>
    <property type="evidence" value="ECO:0007669"/>
    <property type="project" value="UniProtKB-KW"/>
</dbReference>
<dbReference type="Gene3D" id="3.90.79.10">
    <property type="entry name" value="Nucleoside Triphosphate Pyrophosphohydrolase"/>
    <property type="match status" value="1"/>
</dbReference>
<dbReference type="InterPro" id="IPR000086">
    <property type="entry name" value="NUDIX_hydrolase_dom"/>
</dbReference>
<evidence type="ECO:0000313" key="8">
    <source>
        <dbReference type="EMBL" id="KAB1658013.1"/>
    </source>
</evidence>
<evidence type="ECO:0000256" key="4">
    <source>
        <dbReference type="ARBA" id="ARBA00022801"/>
    </source>
</evidence>
<dbReference type="PANTHER" id="PTHR12318:SF0">
    <property type="entry name" value="ACYL-COENZYME A DIPHOSPHATASE NUDT19"/>
    <property type="match status" value="1"/>
</dbReference>
<proteinExistence type="predicted"/>
<protein>
    <submittedName>
        <fullName evidence="8">NUDIX domain-containing protein</fullName>
    </submittedName>
</protein>
<evidence type="ECO:0000256" key="6">
    <source>
        <dbReference type="ARBA" id="ARBA00023211"/>
    </source>
</evidence>
<keyword evidence="3" id="KW-0479">Metal-binding</keyword>
<reference evidence="8 9" key="1">
    <citation type="submission" date="2019-09" db="EMBL/GenBank/DDBJ databases">
        <title>Phylogeny of genus Pseudoclavibacter and closely related genus.</title>
        <authorList>
            <person name="Li Y."/>
        </authorList>
    </citation>
    <scope>NUCLEOTIDE SEQUENCE [LARGE SCALE GENOMIC DNA]</scope>
    <source>
        <strain evidence="8 9">DSM 23821</strain>
    </source>
</reference>
<dbReference type="EMBL" id="WBJZ01000007">
    <property type="protein sequence ID" value="KAB1658013.1"/>
    <property type="molecule type" value="Genomic_DNA"/>
</dbReference>
<evidence type="ECO:0000256" key="2">
    <source>
        <dbReference type="ARBA" id="ARBA00001946"/>
    </source>
</evidence>